<dbReference type="PANTHER" id="PTHR46236:SF35">
    <property type="entry name" value="MATH DOMAIN-CONTAINING PROTEIN"/>
    <property type="match status" value="1"/>
</dbReference>
<dbReference type="InterPro" id="IPR002083">
    <property type="entry name" value="MATH/TRAF_dom"/>
</dbReference>
<evidence type="ECO:0000259" key="4">
    <source>
        <dbReference type="PROSITE" id="PS50144"/>
    </source>
</evidence>
<evidence type="ECO:0000313" key="5">
    <source>
        <dbReference type="EMBL" id="KAK4261748.1"/>
    </source>
</evidence>
<gene>
    <name evidence="5" type="ORF">QN277_004704</name>
</gene>
<name>A0AAE1J4A9_9FABA</name>
<dbReference type="PANTHER" id="PTHR46236">
    <property type="entry name" value="TRAF-LIKE SUPERFAMILY PROTEIN"/>
    <property type="match status" value="1"/>
</dbReference>
<feature type="coiled-coil region" evidence="2">
    <location>
        <begin position="274"/>
        <end position="308"/>
    </location>
</feature>
<dbReference type="InterPro" id="IPR008974">
    <property type="entry name" value="TRAF-like"/>
</dbReference>
<reference evidence="5" key="1">
    <citation type="submission" date="2023-10" db="EMBL/GenBank/DDBJ databases">
        <title>Chromosome-level genome of the transformable northern wattle, Acacia crassicarpa.</title>
        <authorList>
            <person name="Massaro I."/>
            <person name="Sinha N.R."/>
            <person name="Poethig S."/>
            <person name="Leichty A.R."/>
        </authorList>
    </citation>
    <scope>NUCLEOTIDE SEQUENCE</scope>
    <source>
        <strain evidence="5">Acra3RX</strain>
        <tissue evidence="5">Leaf</tissue>
    </source>
</reference>
<sequence>MSNIQEPKDIACKKIAWTITNFSTLKTNVEHYSDVFTIGDCAWRLLIYRGKTNNNKSLAIYLEAADGSSLPQGGSIFAASSLTVVNQVSRQKSRTKGDADVPDKFCANNYNWGYNIFMALSELEDPSNGYTLNDKCIVEVEIFSVTFEGIEPTSRPTYPSLSKQPKDTDSKDDDVVDFKDLGKIKKPFLPLLDEVCSWHPSLLDCKKNKSHKFTEWAFTALGRVLQFLKTKKWKDMNEEACERLQHLWEELEMSRLDLSWLEPLVKSAINMKGYAEKVEKVKKLKKNLVVVEKEMNMIKEKLASTEQSVDITRKELMIAEQDFEEKDLDEKIGYGTP</sequence>
<dbReference type="InterPro" id="IPR050804">
    <property type="entry name" value="MCC"/>
</dbReference>
<dbReference type="Gene3D" id="2.60.210.10">
    <property type="entry name" value="Apoptosis, Tumor Necrosis Factor Receptor Associated Protein 2, Chain A"/>
    <property type="match status" value="1"/>
</dbReference>
<feature type="region of interest" description="Disordered" evidence="3">
    <location>
        <begin position="153"/>
        <end position="172"/>
    </location>
</feature>
<dbReference type="SUPFAM" id="SSF49599">
    <property type="entry name" value="TRAF domain-like"/>
    <property type="match status" value="1"/>
</dbReference>
<comment type="caution">
    <text evidence="5">The sequence shown here is derived from an EMBL/GenBank/DDBJ whole genome shotgun (WGS) entry which is preliminary data.</text>
</comment>
<dbReference type="AlphaFoldDB" id="A0AAE1J4A9"/>
<dbReference type="Pfam" id="PF22486">
    <property type="entry name" value="MATH_2"/>
    <property type="match status" value="1"/>
</dbReference>
<evidence type="ECO:0000256" key="3">
    <source>
        <dbReference type="SAM" id="MobiDB-lite"/>
    </source>
</evidence>
<protein>
    <recommendedName>
        <fullName evidence="4">MATH domain-containing protein</fullName>
    </recommendedName>
</protein>
<dbReference type="EMBL" id="JAWXYG010000010">
    <property type="protein sequence ID" value="KAK4261748.1"/>
    <property type="molecule type" value="Genomic_DNA"/>
</dbReference>
<accession>A0AAE1J4A9</accession>
<evidence type="ECO:0000256" key="1">
    <source>
        <dbReference type="ARBA" id="ARBA00023054"/>
    </source>
</evidence>
<dbReference type="CDD" id="cd00121">
    <property type="entry name" value="MATH"/>
    <property type="match status" value="1"/>
</dbReference>
<feature type="domain" description="MATH" evidence="4">
    <location>
        <begin position="12"/>
        <end position="142"/>
    </location>
</feature>
<keyword evidence="1 2" id="KW-0175">Coiled coil</keyword>
<dbReference type="Proteomes" id="UP001293593">
    <property type="component" value="Unassembled WGS sequence"/>
</dbReference>
<organism evidence="5 6">
    <name type="scientific">Acacia crassicarpa</name>
    <name type="common">northern wattle</name>
    <dbReference type="NCBI Taxonomy" id="499986"/>
    <lineage>
        <taxon>Eukaryota</taxon>
        <taxon>Viridiplantae</taxon>
        <taxon>Streptophyta</taxon>
        <taxon>Embryophyta</taxon>
        <taxon>Tracheophyta</taxon>
        <taxon>Spermatophyta</taxon>
        <taxon>Magnoliopsida</taxon>
        <taxon>eudicotyledons</taxon>
        <taxon>Gunneridae</taxon>
        <taxon>Pentapetalae</taxon>
        <taxon>rosids</taxon>
        <taxon>fabids</taxon>
        <taxon>Fabales</taxon>
        <taxon>Fabaceae</taxon>
        <taxon>Caesalpinioideae</taxon>
        <taxon>mimosoid clade</taxon>
        <taxon>Acacieae</taxon>
        <taxon>Acacia</taxon>
    </lineage>
</organism>
<dbReference type="PROSITE" id="PS50144">
    <property type="entry name" value="MATH"/>
    <property type="match status" value="1"/>
</dbReference>
<proteinExistence type="predicted"/>
<keyword evidence="6" id="KW-1185">Reference proteome</keyword>
<dbReference type="SMART" id="SM00061">
    <property type="entry name" value="MATH"/>
    <property type="match status" value="1"/>
</dbReference>
<evidence type="ECO:0000313" key="6">
    <source>
        <dbReference type="Proteomes" id="UP001293593"/>
    </source>
</evidence>
<evidence type="ECO:0000256" key="2">
    <source>
        <dbReference type="SAM" id="Coils"/>
    </source>
</evidence>